<dbReference type="InterPro" id="IPR019734">
    <property type="entry name" value="TPR_rpt"/>
</dbReference>
<evidence type="ECO:0000313" key="3">
    <source>
        <dbReference type="EMBL" id="RKN80174.1"/>
    </source>
</evidence>
<dbReference type="SUPFAM" id="SSF69304">
    <property type="entry name" value="Tricorn protease N-terminal domain"/>
    <property type="match status" value="1"/>
</dbReference>
<dbReference type="AlphaFoldDB" id="A0A3B0C6U9"/>
<organism evidence="3 4">
    <name type="scientific">Ulvibacterium marinum</name>
    <dbReference type="NCBI Taxonomy" id="2419782"/>
    <lineage>
        <taxon>Bacteria</taxon>
        <taxon>Pseudomonadati</taxon>
        <taxon>Bacteroidota</taxon>
        <taxon>Flavobacteriia</taxon>
        <taxon>Flavobacteriales</taxon>
        <taxon>Flavobacteriaceae</taxon>
        <taxon>Ulvibacterium</taxon>
    </lineage>
</organism>
<evidence type="ECO:0000256" key="1">
    <source>
        <dbReference type="ARBA" id="ARBA00009820"/>
    </source>
</evidence>
<dbReference type="InterPro" id="IPR011042">
    <property type="entry name" value="6-blade_b-propeller_TolB-like"/>
</dbReference>
<dbReference type="Pfam" id="PF07676">
    <property type="entry name" value="PD40"/>
    <property type="match status" value="4"/>
</dbReference>
<dbReference type="Proteomes" id="UP000276603">
    <property type="component" value="Unassembled WGS sequence"/>
</dbReference>
<dbReference type="Gene3D" id="2.120.10.60">
    <property type="entry name" value="Tricorn protease N-terminal domain"/>
    <property type="match status" value="1"/>
</dbReference>
<dbReference type="PANTHER" id="PTHR36842:SF1">
    <property type="entry name" value="PROTEIN TOLB"/>
    <property type="match status" value="1"/>
</dbReference>
<dbReference type="SUPFAM" id="SSF48452">
    <property type="entry name" value="TPR-like"/>
    <property type="match status" value="1"/>
</dbReference>
<sequence>MILVDKMLWFLPPHKIRVISIQIFSPIDSKISTSLRKKWMIASFLSLVALGGYPQDSTNDNQALGSKPVKKRTLSPLRLSNVPAQWSAYWSPDNNHITYTDWTTTQENGKNREWNWDIYVMESDGTDVVNLTNHPSVDIDSHWAPNGKQLCFSSNRDGDFDIYTMDSTGSGLTNITNTSVDEFYPRWSPDGHKIAFLSPQNEKMDIYILDLRTRSSINLTNHSANDSDPSWSPSSDKLVFTSDRDGNQEIYEIMIDGTGLKRLTYTTADESAAAYSHDERYIAFNSDRDGLGPKRYGYVQNYVMKSDGTESKRISLVPTGGNAQLNWSRNDDRLLFSSWRGGDRGIYTINVDGTNEQRISPTTICDFMQITLEQDATTSIALYNKARLKDPNALFFTGGILERLAFELMDKKRIDEAIQILELYQAEDPDSESPQNALLVAYKLKGVDAPPYPKEIVNMILRNFNEGMVSLRTLMDRYPKWYLVNANELLELSKFLSEEGKLGNTLILLEFTLEKYPENTKVMDALSDTHQKLGNWPKARYYLEKILKIEPENKKVTQRIEVLKSTN</sequence>
<proteinExistence type="inferred from homology"/>
<dbReference type="Gene3D" id="2.120.10.30">
    <property type="entry name" value="TolB, C-terminal domain"/>
    <property type="match status" value="2"/>
</dbReference>
<keyword evidence="2" id="KW-0802">TPR repeat</keyword>
<dbReference type="PANTHER" id="PTHR36842">
    <property type="entry name" value="PROTEIN TOLB HOMOLOG"/>
    <property type="match status" value="1"/>
</dbReference>
<name>A0A3B0C6U9_9FLAO</name>
<gene>
    <name evidence="3" type="ORF">D7Z94_18220</name>
</gene>
<dbReference type="InterPro" id="IPR011659">
    <property type="entry name" value="WD40"/>
</dbReference>
<protein>
    <submittedName>
        <fullName evidence="3">Uncharacterized protein</fullName>
    </submittedName>
</protein>
<reference evidence="3 4" key="1">
    <citation type="submission" date="2018-10" db="EMBL/GenBank/DDBJ databases">
        <title>Ulvibacterium marinum gen. nov., sp. nov., a novel marine bacterium of the family Flavobacteriaceae, isolated from a culture of the green alga Ulva prolifera.</title>
        <authorList>
            <person name="Zhang Z."/>
        </authorList>
    </citation>
    <scope>NUCLEOTIDE SEQUENCE [LARGE SCALE GENOMIC DNA]</scope>
    <source>
        <strain evidence="3 4">CCMM003</strain>
    </source>
</reference>
<comment type="caution">
    <text evidence="3">The sequence shown here is derived from an EMBL/GenBank/DDBJ whole genome shotgun (WGS) entry which is preliminary data.</text>
</comment>
<comment type="similarity">
    <text evidence="1">Belongs to the TolB family.</text>
</comment>
<evidence type="ECO:0000256" key="2">
    <source>
        <dbReference type="PROSITE-ProRule" id="PRU00339"/>
    </source>
</evidence>
<dbReference type="Gene3D" id="1.25.40.10">
    <property type="entry name" value="Tetratricopeptide repeat domain"/>
    <property type="match status" value="1"/>
</dbReference>
<dbReference type="EMBL" id="RBCJ01000003">
    <property type="protein sequence ID" value="RKN80174.1"/>
    <property type="molecule type" value="Genomic_DNA"/>
</dbReference>
<dbReference type="InterPro" id="IPR011990">
    <property type="entry name" value="TPR-like_helical_dom_sf"/>
</dbReference>
<accession>A0A3B0C6U9</accession>
<keyword evidence="4" id="KW-1185">Reference proteome</keyword>
<dbReference type="PROSITE" id="PS50005">
    <property type="entry name" value="TPR"/>
    <property type="match status" value="1"/>
</dbReference>
<feature type="repeat" description="TPR" evidence="2">
    <location>
        <begin position="520"/>
        <end position="553"/>
    </location>
</feature>
<evidence type="ECO:0000313" key="4">
    <source>
        <dbReference type="Proteomes" id="UP000276603"/>
    </source>
</evidence>